<dbReference type="Pfam" id="PF00134">
    <property type="entry name" value="Cyclin_N"/>
    <property type="match status" value="1"/>
</dbReference>
<dbReference type="InterPro" id="IPR043198">
    <property type="entry name" value="Cyclin/Ssn8"/>
</dbReference>
<feature type="region of interest" description="Disordered" evidence="3">
    <location>
        <begin position="339"/>
        <end position="447"/>
    </location>
</feature>
<dbReference type="PIRSF" id="PIRSF036580">
    <property type="entry name" value="Cyclin_L"/>
    <property type="match status" value="1"/>
</dbReference>
<dbReference type="CDD" id="cd20533">
    <property type="entry name" value="CYCLIN_CCNL_rpt2"/>
    <property type="match status" value="1"/>
</dbReference>
<evidence type="ECO:0000256" key="1">
    <source>
        <dbReference type="ARBA" id="ARBA00023127"/>
    </source>
</evidence>
<accession>A0AAJ6QPZ6</accession>
<reference evidence="6" key="1">
    <citation type="submission" date="2025-08" db="UniProtKB">
        <authorList>
            <consortium name="RefSeq"/>
        </authorList>
    </citation>
    <scope>IDENTIFICATION</scope>
</reference>
<evidence type="ECO:0000259" key="4">
    <source>
        <dbReference type="SMART" id="SM00385"/>
    </source>
</evidence>
<feature type="compositionally biased region" description="Basic and acidic residues" evidence="3">
    <location>
        <begin position="340"/>
        <end position="394"/>
    </location>
</feature>
<dbReference type="PANTHER" id="PTHR10026">
    <property type="entry name" value="CYCLIN"/>
    <property type="match status" value="1"/>
</dbReference>
<evidence type="ECO:0000256" key="2">
    <source>
        <dbReference type="RuleBase" id="RU000383"/>
    </source>
</evidence>
<dbReference type="Proteomes" id="UP000694867">
    <property type="component" value="Unplaced"/>
</dbReference>
<feature type="domain" description="Cyclin-like" evidence="4">
    <location>
        <begin position="182"/>
        <end position="263"/>
    </location>
</feature>
<dbReference type="RefSeq" id="XP_003740257.1">
    <property type="nucleotide sequence ID" value="XM_003740209.2"/>
</dbReference>
<comment type="similarity">
    <text evidence="2">Belongs to the cyclin family.</text>
</comment>
<dbReference type="SUPFAM" id="SSF47954">
    <property type="entry name" value="Cyclin-like"/>
    <property type="match status" value="2"/>
</dbReference>
<feature type="compositionally biased region" description="Basic residues" evidence="3">
    <location>
        <begin position="427"/>
        <end position="447"/>
    </location>
</feature>
<sequence length="447" mass="52154">MAVSVSGPAVEGVQAPVKKQRIRQIVLNLENCILTEDKLNNTPSMQDGLDREVETDLRFIGCEFIQTAGILLKLPQVAMATGQVLYQRFYYSKSFVGHNFEIVAMACVVLASKIEEAPRRVRDVLNVFHHMEQLRRKKTPEPLILDQHYMTLKNQVIKAERRVLKELGFCVHVKHPHKMIVTLLQTILLSENNDRLVQIAWNYMNDSLRSDVFVRHPPETIACACISLAARMLQIPLPTNPNWYEVFRISEGEIEDVAFRIFSLYARPEVDVDRVDKIVKDLRAKQQEEKRLKALGTLAKTVTIADEKVAETTVVPLNKILDSNTTALYGPVKKVSGVETKGERDRYKDEDRHRDKDRSRDRTGEKSREREKSRDQGRDRSRERARERSQDRSKDYRRRSSSSEDRSSRKKRKRRSRDRSRSVSLDRRRKHRHRRSRSRPRNTSRVY</sequence>
<name>A0AAJ6QPZ6_9ACAR</name>
<feature type="domain" description="Cyclin-like" evidence="4">
    <location>
        <begin position="63"/>
        <end position="165"/>
    </location>
</feature>
<dbReference type="InterPro" id="IPR036915">
    <property type="entry name" value="Cyclin-like_sf"/>
</dbReference>
<dbReference type="FunFam" id="1.10.472.10:FF:000031">
    <property type="entry name" value="cyclin-L1-1-like isoform X1"/>
    <property type="match status" value="1"/>
</dbReference>
<gene>
    <name evidence="6" type="primary">LOC100905664</name>
</gene>
<keyword evidence="1 2" id="KW-0195">Cyclin</keyword>
<protein>
    <submittedName>
        <fullName evidence="6">Cyclin-L1</fullName>
    </submittedName>
</protein>
<proteinExistence type="inferred from homology"/>
<dbReference type="KEGG" id="goe:100905664"/>
<keyword evidence="5" id="KW-1185">Reference proteome</keyword>
<dbReference type="InterPro" id="IPR013763">
    <property type="entry name" value="Cyclin-like_dom"/>
</dbReference>
<dbReference type="FunFam" id="1.10.472.10:FF:000016">
    <property type="entry name" value="cyclin-L1 isoform X1"/>
    <property type="match status" value="1"/>
</dbReference>
<dbReference type="SMART" id="SM00385">
    <property type="entry name" value="CYCLIN"/>
    <property type="match status" value="2"/>
</dbReference>
<evidence type="ECO:0000313" key="5">
    <source>
        <dbReference type="Proteomes" id="UP000694867"/>
    </source>
</evidence>
<dbReference type="GO" id="GO:0016538">
    <property type="term" value="F:cyclin-dependent protein serine/threonine kinase regulator activity"/>
    <property type="evidence" value="ECO:0007669"/>
    <property type="project" value="InterPro"/>
</dbReference>
<organism evidence="5 6">
    <name type="scientific">Galendromus occidentalis</name>
    <name type="common">western predatory mite</name>
    <dbReference type="NCBI Taxonomy" id="34638"/>
    <lineage>
        <taxon>Eukaryota</taxon>
        <taxon>Metazoa</taxon>
        <taxon>Ecdysozoa</taxon>
        <taxon>Arthropoda</taxon>
        <taxon>Chelicerata</taxon>
        <taxon>Arachnida</taxon>
        <taxon>Acari</taxon>
        <taxon>Parasitiformes</taxon>
        <taxon>Mesostigmata</taxon>
        <taxon>Gamasina</taxon>
        <taxon>Phytoseioidea</taxon>
        <taxon>Phytoseiidae</taxon>
        <taxon>Typhlodrominae</taxon>
        <taxon>Galendromus</taxon>
    </lineage>
</organism>
<dbReference type="Gene3D" id="1.10.472.10">
    <property type="entry name" value="Cyclin-like"/>
    <property type="match status" value="2"/>
</dbReference>
<dbReference type="GO" id="GO:0006357">
    <property type="term" value="P:regulation of transcription by RNA polymerase II"/>
    <property type="evidence" value="ECO:0007669"/>
    <property type="project" value="InterPro"/>
</dbReference>
<dbReference type="InterPro" id="IPR006671">
    <property type="entry name" value="Cyclin_N"/>
</dbReference>
<dbReference type="GeneID" id="100905664"/>
<feature type="compositionally biased region" description="Basic residues" evidence="3">
    <location>
        <begin position="408"/>
        <end position="418"/>
    </location>
</feature>
<dbReference type="AlphaFoldDB" id="A0AAJ6QPZ6"/>
<evidence type="ECO:0000313" key="6">
    <source>
        <dbReference type="RefSeq" id="XP_003740257.1"/>
    </source>
</evidence>
<evidence type="ECO:0000256" key="3">
    <source>
        <dbReference type="SAM" id="MobiDB-lite"/>
    </source>
</evidence>